<gene>
    <name evidence="2" type="ORF">K432DRAFT_259860</name>
</gene>
<evidence type="ECO:0000256" key="1">
    <source>
        <dbReference type="SAM" id="Phobius"/>
    </source>
</evidence>
<feature type="transmembrane region" description="Helical" evidence="1">
    <location>
        <begin position="45"/>
        <end position="65"/>
    </location>
</feature>
<accession>A0A8E2J9A7</accession>
<keyword evidence="1" id="KW-0472">Membrane</keyword>
<dbReference type="OrthoDB" id="5599418at2759"/>
<feature type="transmembrane region" description="Helical" evidence="1">
    <location>
        <begin position="21"/>
        <end position="39"/>
    </location>
</feature>
<proteinExistence type="predicted"/>
<keyword evidence="1" id="KW-0812">Transmembrane</keyword>
<dbReference type="Proteomes" id="UP000250266">
    <property type="component" value="Unassembled WGS sequence"/>
</dbReference>
<keyword evidence="1" id="KW-1133">Transmembrane helix</keyword>
<name>A0A8E2J9A7_9PEZI</name>
<organism evidence="2 3">
    <name type="scientific">Lepidopterella palustris CBS 459.81</name>
    <dbReference type="NCBI Taxonomy" id="1314670"/>
    <lineage>
        <taxon>Eukaryota</taxon>
        <taxon>Fungi</taxon>
        <taxon>Dikarya</taxon>
        <taxon>Ascomycota</taxon>
        <taxon>Pezizomycotina</taxon>
        <taxon>Dothideomycetes</taxon>
        <taxon>Pleosporomycetidae</taxon>
        <taxon>Mytilinidiales</taxon>
        <taxon>Argynnaceae</taxon>
        <taxon>Lepidopterella</taxon>
    </lineage>
</organism>
<evidence type="ECO:0000313" key="2">
    <source>
        <dbReference type="EMBL" id="OCK74057.1"/>
    </source>
</evidence>
<protein>
    <submittedName>
        <fullName evidence="2">Uncharacterized protein</fullName>
    </submittedName>
</protein>
<feature type="non-terminal residue" evidence="2">
    <location>
        <position position="72"/>
    </location>
</feature>
<evidence type="ECO:0000313" key="3">
    <source>
        <dbReference type="Proteomes" id="UP000250266"/>
    </source>
</evidence>
<reference evidence="2 3" key="1">
    <citation type="journal article" date="2016" name="Nat. Commun.">
        <title>Ectomycorrhizal ecology is imprinted in the genome of the dominant symbiotic fungus Cenococcum geophilum.</title>
        <authorList>
            <consortium name="DOE Joint Genome Institute"/>
            <person name="Peter M."/>
            <person name="Kohler A."/>
            <person name="Ohm R.A."/>
            <person name="Kuo A."/>
            <person name="Krutzmann J."/>
            <person name="Morin E."/>
            <person name="Arend M."/>
            <person name="Barry K.W."/>
            <person name="Binder M."/>
            <person name="Choi C."/>
            <person name="Clum A."/>
            <person name="Copeland A."/>
            <person name="Grisel N."/>
            <person name="Haridas S."/>
            <person name="Kipfer T."/>
            <person name="LaButti K."/>
            <person name="Lindquist E."/>
            <person name="Lipzen A."/>
            <person name="Maire R."/>
            <person name="Meier B."/>
            <person name="Mihaltcheva S."/>
            <person name="Molinier V."/>
            <person name="Murat C."/>
            <person name="Poggeler S."/>
            <person name="Quandt C.A."/>
            <person name="Sperisen C."/>
            <person name="Tritt A."/>
            <person name="Tisserant E."/>
            <person name="Crous P.W."/>
            <person name="Henrissat B."/>
            <person name="Nehls U."/>
            <person name="Egli S."/>
            <person name="Spatafora J.W."/>
            <person name="Grigoriev I.V."/>
            <person name="Martin F.M."/>
        </authorList>
    </citation>
    <scope>NUCLEOTIDE SEQUENCE [LARGE SCALE GENOMIC DNA]</scope>
    <source>
        <strain evidence="2 3">CBS 459.81</strain>
    </source>
</reference>
<dbReference type="EMBL" id="KV745572">
    <property type="protein sequence ID" value="OCK74057.1"/>
    <property type="molecule type" value="Genomic_DNA"/>
</dbReference>
<dbReference type="AlphaFoldDB" id="A0A8E2J9A7"/>
<keyword evidence="3" id="KW-1185">Reference proteome</keyword>
<feature type="non-terminal residue" evidence="2">
    <location>
        <position position="1"/>
    </location>
</feature>
<sequence>EIVIINFITKLLKLKELIIRIVYNTILVIVNKFISYTYFLLYKKVINIVKFLYIILRILITKYRISDKIIFN</sequence>